<feature type="region of interest" description="Disordered" evidence="1">
    <location>
        <begin position="31"/>
        <end position="63"/>
    </location>
</feature>
<dbReference type="Gene3D" id="2.40.70.10">
    <property type="entry name" value="Acid Proteases"/>
    <property type="match status" value="1"/>
</dbReference>
<keyword evidence="3" id="KW-1185">Reference proteome</keyword>
<reference evidence="2 3" key="1">
    <citation type="submission" date="2020-12" db="EMBL/GenBank/DDBJ databases">
        <title>Metabolic potential, ecology and presence of endohyphal bacteria is reflected in genomic diversity of Mucoromycotina.</title>
        <authorList>
            <person name="Muszewska A."/>
            <person name="Okrasinska A."/>
            <person name="Steczkiewicz K."/>
            <person name="Drgas O."/>
            <person name="Orlowska M."/>
            <person name="Perlinska-Lenart U."/>
            <person name="Aleksandrzak-Piekarczyk T."/>
            <person name="Szatraj K."/>
            <person name="Zielenkiewicz U."/>
            <person name="Pilsyk S."/>
            <person name="Malc E."/>
            <person name="Mieczkowski P."/>
            <person name="Kruszewska J.S."/>
            <person name="Biernat P."/>
            <person name="Pawlowska J."/>
        </authorList>
    </citation>
    <scope>NUCLEOTIDE SEQUENCE [LARGE SCALE GENOMIC DNA]</scope>
    <source>
        <strain evidence="2 3">CBS 142.35</strain>
    </source>
</reference>
<proteinExistence type="predicted"/>
<protein>
    <submittedName>
        <fullName evidence="2">Uncharacterized protein</fullName>
    </submittedName>
</protein>
<dbReference type="OrthoDB" id="5597136at2759"/>
<accession>A0A8H7RBJ2</accession>
<dbReference type="InterPro" id="IPR021109">
    <property type="entry name" value="Peptidase_aspartic_dom_sf"/>
</dbReference>
<dbReference type="EMBL" id="JAEPRB010001141">
    <property type="protein sequence ID" value="KAG2207285.1"/>
    <property type="molecule type" value="Genomic_DNA"/>
</dbReference>
<feature type="region of interest" description="Disordered" evidence="1">
    <location>
        <begin position="127"/>
        <end position="170"/>
    </location>
</feature>
<dbReference type="Proteomes" id="UP000646827">
    <property type="component" value="Unassembled WGS sequence"/>
</dbReference>
<feature type="region of interest" description="Disordered" evidence="1">
    <location>
        <begin position="341"/>
        <end position="378"/>
    </location>
</feature>
<gene>
    <name evidence="2" type="ORF">INT45_006530</name>
</gene>
<sequence length="394" mass="44199">MAEIYALGQQKRAASDTSLVINVRGGKRPANNSFKLPLLQEQASSSKNTKKSGTRQPPRKIPVDLASPDVWEKLKSLDAGLTMAQWLALDKKAYAEVRDGLRFLHGRKARSNIQVDQAMKVNVLEVDSEEGDHSTSDEEEGTDWDSTWSKGSTFEKDGMNQDQENYNSDDTEYNYPYNLENMKKSIPLRRPIVIKGHVVQAVFDSGTSVSVISRLLVEKLKLTISGDHLAVSTMDDQSDQACEIIKVVPIRVAGKLRPKHMCVEASSNRDLCLLGYVELHVDHPDKAANIMSKNNEQSKEVFAVVVDLKNNKESSDKVKLKQDDRLKLKFYTEEIQGVKDKEEGQLSAENTPRELKVGSRRQNITSPPPLTPPSVQNPFVCLGRKKHTYVKKLR</sequence>
<evidence type="ECO:0000313" key="2">
    <source>
        <dbReference type="EMBL" id="KAG2207285.1"/>
    </source>
</evidence>
<evidence type="ECO:0000256" key="1">
    <source>
        <dbReference type="SAM" id="MobiDB-lite"/>
    </source>
</evidence>
<organism evidence="2 3">
    <name type="scientific">Circinella minor</name>
    <dbReference type="NCBI Taxonomy" id="1195481"/>
    <lineage>
        <taxon>Eukaryota</taxon>
        <taxon>Fungi</taxon>
        <taxon>Fungi incertae sedis</taxon>
        <taxon>Mucoromycota</taxon>
        <taxon>Mucoromycotina</taxon>
        <taxon>Mucoromycetes</taxon>
        <taxon>Mucorales</taxon>
        <taxon>Lichtheimiaceae</taxon>
        <taxon>Circinella</taxon>
    </lineage>
</organism>
<dbReference type="Pfam" id="PF13650">
    <property type="entry name" value="Asp_protease_2"/>
    <property type="match status" value="1"/>
</dbReference>
<comment type="caution">
    <text evidence="2">The sequence shown here is derived from an EMBL/GenBank/DDBJ whole genome shotgun (WGS) entry which is preliminary data.</text>
</comment>
<evidence type="ECO:0000313" key="3">
    <source>
        <dbReference type="Proteomes" id="UP000646827"/>
    </source>
</evidence>
<name>A0A8H7RBJ2_9FUNG</name>
<dbReference type="AlphaFoldDB" id="A0A8H7RBJ2"/>